<evidence type="ECO:0000313" key="4">
    <source>
        <dbReference type="Proteomes" id="UP000594638"/>
    </source>
</evidence>
<feature type="region of interest" description="Disordered" evidence="1">
    <location>
        <begin position="102"/>
        <end position="123"/>
    </location>
</feature>
<dbReference type="EMBL" id="CACTIH010000018">
    <property type="protein sequence ID" value="CAA2934694.1"/>
    <property type="molecule type" value="Genomic_DNA"/>
</dbReference>
<dbReference type="Gramene" id="OE9A081183T1">
    <property type="protein sequence ID" value="OE9A081183C1"/>
    <property type="gene ID" value="OE9A081183"/>
</dbReference>
<organism evidence="3 4">
    <name type="scientific">Olea europaea subsp. europaea</name>
    <dbReference type="NCBI Taxonomy" id="158383"/>
    <lineage>
        <taxon>Eukaryota</taxon>
        <taxon>Viridiplantae</taxon>
        <taxon>Streptophyta</taxon>
        <taxon>Embryophyta</taxon>
        <taxon>Tracheophyta</taxon>
        <taxon>Spermatophyta</taxon>
        <taxon>Magnoliopsida</taxon>
        <taxon>eudicotyledons</taxon>
        <taxon>Gunneridae</taxon>
        <taxon>Pentapetalae</taxon>
        <taxon>asterids</taxon>
        <taxon>lamiids</taxon>
        <taxon>Lamiales</taxon>
        <taxon>Oleaceae</taxon>
        <taxon>Oleeae</taxon>
        <taxon>Olea</taxon>
    </lineage>
</organism>
<name>A0A8S0P8V9_OLEEU</name>
<dbReference type="AlphaFoldDB" id="A0A8S0P8V9"/>
<dbReference type="OrthoDB" id="781489at2759"/>
<reference evidence="3 4" key="1">
    <citation type="submission" date="2019-12" db="EMBL/GenBank/DDBJ databases">
        <authorList>
            <person name="Alioto T."/>
            <person name="Alioto T."/>
            <person name="Gomez Garrido J."/>
        </authorList>
    </citation>
    <scope>NUCLEOTIDE SEQUENCE [LARGE SCALE GENOMIC DNA]</scope>
</reference>
<accession>A0A8S0P8V9</accession>
<evidence type="ECO:0000256" key="1">
    <source>
        <dbReference type="SAM" id="MobiDB-lite"/>
    </source>
</evidence>
<comment type="caution">
    <text evidence="3">The sequence shown here is derived from an EMBL/GenBank/DDBJ whole genome shotgun (WGS) entry which is preliminary data.</text>
</comment>
<dbReference type="Proteomes" id="UP000594638">
    <property type="component" value="Unassembled WGS sequence"/>
</dbReference>
<keyword evidence="4" id="KW-1185">Reference proteome</keyword>
<feature type="chain" id="PRO_5035768435" evidence="2">
    <location>
        <begin position="20"/>
        <end position="123"/>
    </location>
</feature>
<evidence type="ECO:0000256" key="2">
    <source>
        <dbReference type="SAM" id="SignalP"/>
    </source>
</evidence>
<protein>
    <submittedName>
        <fullName evidence="3">Uncharacterized protein</fullName>
    </submittedName>
</protein>
<dbReference type="PANTHER" id="PTHR34539">
    <property type="entry name" value="T6J4.11 PROTEIN"/>
    <property type="match status" value="1"/>
</dbReference>
<proteinExistence type="predicted"/>
<gene>
    <name evidence="3" type="ORF">OLEA9_A081183</name>
</gene>
<evidence type="ECO:0000313" key="3">
    <source>
        <dbReference type="EMBL" id="CAA2934694.1"/>
    </source>
</evidence>
<keyword evidence="2" id="KW-0732">Signal</keyword>
<dbReference type="PANTHER" id="PTHR34539:SF19">
    <property type="entry name" value="T6J4.11 PROTEIN"/>
    <property type="match status" value="1"/>
</dbReference>
<sequence>MEATRSFVVSLLRVALATAYNNNDVGDDEKPDIQAERGFIWTILGDDESELYTTSQDLDSFMKSFEEEIRGSPSSKVDLKSGSKESQLDLGYLLEALDDETGLPSSKASRAGVLSEMNRLGGG</sequence>
<feature type="signal peptide" evidence="2">
    <location>
        <begin position="1"/>
        <end position="19"/>
    </location>
</feature>